<dbReference type="RefSeq" id="WP_147032023.1">
    <property type="nucleotide sequence ID" value="NZ_CP042436.1"/>
</dbReference>
<dbReference type="InterPro" id="IPR011990">
    <property type="entry name" value="TPR-like_helical_dom_sf"/>
</dbReference>
<keyword evidence="2" id="KW-1185">Reference proteome</keyword>
<protein>
    <recommendedName>
        <fullName evidence="3">Tetratricopeptide repeat protein</fullName>
    </recommendedName>
</protein>
<evidence type="ECO:0008006" key="3">
    <source>
        <dbReference type="Google" id="ProtNLM"/>
    </source>
</evidence>
<dbReference type="EMBL" id="CP042436">
    <property type="protein sequence ID" value="QEC63447.1"/>
    <property type="molecule type" value="Genomic_DNA"/>
</dbReference>
<name>A0A5B8UWD5_9SPHI</name>
<dbReference type="Gene3D" id="1.25.40.10">
    <property type="entry name" value="Tetratricopeptide repeat domain"/>
    <property type="match status" value="1"/>
</dbReference>
<dbReference type="OrthoDB" id="5509356at2"/>
<dbReference type="SUPFAM" id="SSF81901">
    <property type="entry name" value="HCP-like"/>
    <property type="match status" value="1"/>
</dbReference>
<evidence type="ECO:0000313" key="1">
    <source>
        <dbReference type="EMBL" id="QEC63447.1"/>
    </source>
</evidence>
<dbReference type="Proteomes" id="UP000321479">
    <property type="component" value="Chromosome"/>
</dbReference>
<dbReference type="KEGG" id="mgin:FRZ54_12955"/>
<dbReference type="Pfam" id="PF13181">
    <property type="entry name" value="TPR_8"/>
    <property type="match status" value="1"/>
</dbReference>
<evidence type="ECO:0000313" key="2">
    <source>
        <dbReference type="Proteomes" id="UP000321479"/>
    </source>
</evidence>
<dbReference type="AlphaFoldDB" id="A0A5B8UWD5"/>
<gene>
    <name evidence="1" type="ORF">FRZ54_12955</name>
</gene>
<accession>A0A5B8UWD5</accession>
<dbReference type="InterPro" id="IPR019734">
    <property type="entry name" value="TPR_rpt"/>
</dbReference>
<organism evidence="1 2">
    <name type="scientific">Mucilaginibacter ginsenosidivorans</name>
    <dbReference type="NCBI Taxonomy" id="398053"/>
    <lineage>
        <taxon>Bacteria</taxon>
        <taxon>Pseudomonadati</taxon>
        <taxon>Bacteroidota</taxon>
        <taxon>Sphingobacteriia</taxon>
        <taxon>Sphingobacteriales</taxon>
        <taxon>Sphingobacteriaceae</taxon>
        <taxon>Mucilaginibacter</taxon>
    </lineage>
</organism>
<reference evidence="1 2" key="1">
    <citation type="journal article" date="2017" name="Curr. Microbiol.">
        <title>Mucilaginibacter ginsenosidivorans sp. nov., Isolated from Soil of Ginseng Field.</title>
        <authorList>
            <person name="Kim M.M."/>
            <person name="Siddiqi M.Z."/>
            <person name="Im W.T."/>
        </authorList>
    </citation>
    <scope>NUCLEOTIDE SEQUENCE [LARGE SCALE GENOMIC DNA]</scope>
    <source>
        <strain evidence="1 2">Gsoil 3017</strain>
    </source>
</reference>
<sequence>MEFDPNNAVVQLCVKGMTAEGEGKIDQAKQLFQQAWDTATNNFEAFTAAHYLARNQADPNIELKWNLEALRLADMLEPDGMNGYYPSLYLNVAKSYETLGDPEQATGFYQKAAESSEYLPAGGYSDMIRSGIAAGLKRVGKTNPAGEQVKSLINGWCERKELRPLSMILPAYVGNLGTANDRNKLLSAFSYLSATRCLGEEDQKKTEGIIASLSREIAIKI</sequence>
<proteinExistence type="predicted"/>